<evidence type="ECO:0000256" key="2">
    <source>
        <dbReference type="ARBA" id="ARBA00022448"/>
    </source>
</evidence>
<gene>
    <name evidence="9" type="ORF">CGOC_LOCUS7852</name>
</gene>
<protein>
    <recommendedName>
        <fullName evidence="8">Major facilitator superfamily (MFS) profile domain-containing protein</fullName>
    </recommendedName>
</protein>
<feature type="transmembrane region" description="Helical" evidence="7">
    <location>
        <begin position="74"/>
        <end position="93"/>
    </location>
</feature>
<feature type="transmembrane region" description="Helical" evidence="7">
    <location>
        <begin position="6"/>
        <end position="27"/>
    </location>
</feature>
<keyword evidence="2" id="KW-0813">Transport</keyword>
<keyword evidence="3 7" id="KW-0812">Transmembrane</keyword>
<proteinExistence type="inferred from homology"/>
<dbReference type="SUPFAM" id="SSF103473">
    <property type="entry name" value="MFS general substrate transporter"/>
    <property type="match status" value="1"/>
</dbReference>
<evidence type="ECO:0000313" key="10">
    <source>
        <dbReference type="Proteomes" id="UP000271889"/>
    </source>
</evidence>
<dbReference type="InterPro" id="IPR011701">
    <property type="entry name" value="MFS"/>
</dbReference>
<organism evidence="9 10">
    <name type="scientific">Cylicostephanus goldi</name>
    <name type="common">Nematode worm</name>
    <dbReference type="NCBI Taxonomy" id="71465"/>
    <lineage>
        <taxon>Eukaryota</taxon>
        <taxon>Metazoa</taxon>
        <taxon>Ecdysozoa</taxon>
        <taxon>Nematoda</taxon>
        <taxon>Chromadorea</taxon>
        <taxon>Rhabditida</taxon>
        <taxon>Rhabditina</taxon>
        <taxon>Rhabditomorpha</taxon>
        <taxon>Strongyloidea</taxon>
        <taxon>Strongylidae</taxon>
        <taxon>Cylicostephanus</taxon>
    </lineage>
</organism>
<feature type="domain" description="Major facilitator superfamily (MFS) profile" evidence="8">
    <location>
        <begin position="1"/>
        <end position="193"/>
    </location>
</feature>
<dbReference type="PANTHER" id="PTHR23505:SF79">
    <property type="entry name" value="PROTEIN SPINSTER"/>
    <property type="match status" value="1"/>
</dbReference>
<evidence type="ECO:0000256" key="3">
    <source>
        <dbReference type="ARBA" id="ARBA00022692"/>
    </source>
</evidence>
<keyword evidence="10" id="KW-1185">Reference proteome</keyword>
<dbReference type="GO" id="GO:0022857">
    <property type="term" value="F:transmembrane transporter activity"/>
    <property type="evidence" value="ECO:0007669"/>
    <property type="project" value="InterPro"/>
</dbReference>
<comment type="similarity">
    <text evidence="6">Belongs to the major facilitator superfamily. Spinster (TC 2.A.1.49) family.</text>
</comment>
<evidence type="ECO:0000313" key="9">
    <source>
        <dbReference type="EMBL" id="VDK81605.1"/>
    </source>
</evidence>
<name>A0A3P6TKU0_CYLGO</name>
<reference evidence="9 10" key="1">
    <citation type="submission" date="2018-11" db="EMBL/GenBank/DDBJ databases">
        <authorList>
            <consortium name="Pathogen Informatics"/>
        </authorList>
    </citation>
    <scope>NUCLEOTIDE SEQUENCE [LARGE SCALE GENOMIC DNA]</scope>
</reference>
<sequence length="193" mass="21294">MFWLFVIARGVIGLGQAAFTTVAPAVIGDMFAGGSRSRMLMIFYFAIPGLGFMFGGKVAALAGHWTWGVGSTFIVAKTLYSGVLCVAVMAFFLDEPERGAAEKEQGQILKTFAATSYYEDLKSLASNLTYIFGTAGYTAIVFMVGTLSWWVVSTIQHNEAHQMGLNHTHLLQTERKERILFQNQFDVWGDHLC</sequence>
<dbReference type="InterPro" id="IPR020846">
    <property type="entry name" value="MFS_dom"/>
</dbReference>
<dbReference type="OrthoDB" id="6770063at2759"/>
<dbReference type="GO" id="GO:0016020">
    <property type="term" value="C:membrane"/>
    <property type="evidence" value="ECO:0007669"/>
    <property type="project" value="UniProtKB-SubCell"/>
</dbReference>
<dbReference type="InterPro" id="IPR036259">
    <property type="entry name" value="MFS_trans_sf"/>
</dbReference>
<feature type="transmembrane region" description="Helical" evidence="7">
    <location>
        <begin position="128"/>
        <end position="152"/>
    </location>
</feature>
<dbReference type="AlphaFoldDB" id="A0A3P6TKU0"/>
<accession>A0A3P6TKU0</accession>
<evidence type="ECO:0000256" key="7">
    <source>
        <dbReference type="SAM" id="Phobius"/>
    </source>
</evidence>
<dbReference type="Pfam" id="PF07690">
    <property type="entry name" value="MFS_1"/>
    <property type="match status" value="1"/>
</dbReference>
<dbReference type="PANTHER" id="PTHR23505">
    <property type="entry name" value="SPINSTER"/>
    <property type="match status" value="1"/>
</dbReference>
<keyword evidence="4 7" id="KW-1133">Transmembrane helix</keyword>
<dbReference type="PROSITE" id="PS50850">
    <property type="entry name" value="MFS"/>
    <property type="match status" value="1"/>
</dbReference>
<comment type="subcellular location">
    <subcellularLocation>
        <location evidence="1">Membrane</location>
        <topology evidence="1">Multi-pass membrane protein</topology>
    </subcellularLocation>
</comment>
<evidence type="ECO:0000256" key="4">
    <source>
        <dbReference type="ARBA" id="ARBA00022989"/>
    </source>
</evidence>
<dbReference type="Proteomes" id="UP000271889">
    <property type="component" value="Unassembled WGS sequence"/>
</dbReference>
<evidence type="ECO:0000259" key="8">
    <source>
        <dbReference type="PROSITE" id="PS50850"/>
    </source>
</evidence>
<evidence type="ECO:0000256" key="1">
    <source>
        <dbReference type="ARBA" id="ARBA00004141"/>
    </source>
</evidence>
<dbReference type="EMBL" id="UYRV01027851">
    <property type="protein sequence ID" value="VDK81605.1"/>
    <property type="molecule type" value="Genomic_DNA"/>
</dbReference>
<keyword evidence="5 7" id="KW-0472">Membrane</keyword>
<evidence type="ECO:0000256" key="6">
    <source>
        <dbReference type="ARBA" id="ARBA00024338"/>
    </source>
</evidence>
<feature type="transmembrane region" description="Helical" evidence="7">
    <location>
        <begin position="39"/>
        <end position="62"/>
    </location>
</feature>
<dbReference type="Gene3D" id="1.20.1250.20">
    <property type="entry name" value="MFS general substrate transporter like domains"/>
    <property type="match status" value="1"/>
</dbReference>
<evidence type="ECO:0000256" key="5">
    <source>
        <dbReference type="ARBA" id="ARBA00023136"/>
    </source>
</evidence>
<dbReference type="InterPro" id="IPR044770">
    <property type="entry name" value="MFS_spinster-like"/>
</dbReference>